<dbReference type="EMBL" id="VUMD01000005">
    <property type="protein sequence ID" value="MSS36273.1"/>
    <property type="molecule type" value="Genomic_DNA"/>
</dbReference>
<gene>
    <name evidence="3" type="ORF">FYJ39_06760</name>
</gene>
<sequence>MFQKRRGWLLGLLAGVLAAAMVFPAYGSKRSPIKSITFSIKANILPDTEYGEEEIELETNSNRFSIDGYEVLNEGFGWSEDSLPRLRVTMTAGDDYYFTSLSKDKVTIKGGAEFVKATRQDSNSTLLMEIKLPSLGVTLRELEDVTLSDNGIASWDEIKTAGSYEVKVYRDGQPVGAVMETKTNSLNCREKLTKGNASYTVKVRPVNQYDKSQKGKWVESASIYIDEERAAQFKENPVGSEGSWVQSPVNGRWWYSISEKDYPANCWYKIGDKWYFFDEEGYMKTGWIQWEGKEYYCTENGDMLTDCMTPDNYWVGEDGAKIAQ</sequence>
<keyword evidence="1" id="KW-0677">Repeat</keyword>
<evidence type="ECO:0000256" key="1">
    <source>
        <dbReference type="ARBA" id="ARBA00022737"/>
    </source>
</evidence>
<dbReference type="Pfam" id="PF19085">
    <property type="entry name" value="Choline_bind_2"/>
    <property type="match status" value="1"/>
</dbReference>
<reference evidence="3 4" key="1">
    <citation type="submission" date="2019-08" db="EMBL/GenBank/DDBJ databases">
        <title>In-depth cultivation of the pig gut microbiome towards novel bacterial diversity and tailored functional studies.</title>
        <authorList>
            <person name="Wylensek D."/>
            <person name="Hitch T.C.A."/>
            <person name="Clavel T."/>
        </authorList>
    </citation>
    <scope>NUCLEOTIDE SEQUENCE [LARGE SCALE GENOMIC DNA]</scope>
    <source>
        <strain evidence="3 4">WCA-389-WT-23D1</strain>
    </source>
</reference>
<evidence type="ECO:0000313" key="3">
    <source>
        <dbReference type="EMBL" id="MSS36273.1"/>
    </source>
</evidence>
<comment type="caution">
    <text evidence="3">The sequence shown here is derived from an EMBL/GenBank/DDBJ whole genome shotgun (WGS) entry which is preliminary data.</text>
</comment>
<dbReference type="Proteomes" id="UP000429958">
    <property type="component" value="Unassembled WGS sequence"/>
</dbReference>
<dbReference type="RefSeq" id="WP_154471715.1">
    <property type="nucleotide sequence ID" value="NZ_DBEWUL010000167.1"/>
</dbReference>
<evidence type="ECO:0008006" key="5">
    <source>
        <dbReference type="Google" id="ProtNLM"/>
    </source>
</evidence>
<evidence type="ECO:0000313" key="4">
    <source>
        <dbReference type="Proteomes" id="UP000429958"/>
    </source>
</evidence>
<dbReference type="AlphaFoldDB" id="A0A7X2NK49"/>
<feature type="repeat" description="Cell wall-binding" evidence="2">
    <location>
        <begin position="264"/>
        <end position="283"/>
    </location>
</feature>
<evidence type="ECO:0000256" key="2">
    <source>
        <dbReference type="PROSITE-ProRule" id="PRU00591"/>
    </source>
</evidence>
<proteinExistence type="predicted"/>
<dbReference type="Pfam" id="PF01473">
    <property type="entry name" value="Choline_bind_1"/>
    <property type="match status" value="1"/>
</dbReference>
<dbReference type="Gene3D" id="2.10.270.10">
    <property type="entry name" value="Cholin Binding"/>
    <property type="match status" value="1"/>
</dbReference>
<dbReference type="InterPro" id="IPR018337">
    <property type="entry name" value="Cell_wall/Cho-bd_repeat"/>
</dbReference>
<accession>A0A7X2NK49</accession>
<dbReference type="PROSITE" id="PS51170">
    <property type="entry name" value="CW"/>
    <property type="match status" value="1"/>
</dbReference>
<protein>
    <recommendedName>
        <fullName evidence="5">N-acetylmuramoyl-L-alanine amidase</fullName>
    </recommendedName>
</protein>
<name>A0A7X2NK49_9CLOT</name>
<dbReference type="SUPFAM" id="SSF69360">
    <property type="entry name" value="Cell wall binding repeat"/>
    <property type="match status" value="1"/>
</dbReference>
<keyword evidence="4" id="KW-1185">Reference proteome</keyword>
<organism evidence="3 4">
    <name type="scientific">Clostridium porci</name>
    <dbReference type="NCBI Taxonomy" id="2605778"/>
    <lineage>
        <taxon>Bacteria</taxon>
        <taxon>Bacillati</taxon>
        <taxon>Bacillota</taxon>
        <taxon>Clostridia</taxon>
        <taxon>Eubacteriales</taxon>
        <taxon>Clostridiaceae</taxon>
        <taxon>Clostridium</taxon>
    </lineage>
</organism>